<evidence type="ECO:0000313" key="2">
    <source>
        <dbReference type="Proteomes" id="UP000030023"/>
    </source>
</evidence>
<name>A0ABR4XNW8_9LACO</name>
<reference evidence="1 2" key="1">
    <citation type="journal article" date="2014" name="Antonie Van Leeuwenhoek">
        <title>Oenococcus alcoholitolerans sp. nov., a lactic acid bacteria isolated from cachaca and ethanol fermentation processes.</title>
        <authorList>
            <person name="Badotti F."/>
            <person name="Moreira A.P."/>
            <person name="Tonon L.A."/>
            <person name="de Lucena B.T."/>
            <person name="Gomes Fde C."/>
            <person name="Kruger R."/>
            <person name="Thompson C.C."/>
            <person name="de Morais M.A.Jr."/>
            <person name="Rosa C.A."/>
            <person name="Thompson F.L."/>
        </authorList>
    </citation>
    <scope>NUCLEOTIDE SEQUENCE [LARGE SCALE GENOMIC DNA]</scope>
    <source>
        <strain evidence="1 2">UFRJ-M7.2.18</strain>
    </source>
</reference>
<evidence type="ECO:0000313" key="1">
    <source>
        <dbReference type="EMBL" id="KGO22445.1"/>
    </source>
</evidence>
<protein>
    <submittedName>
        <fullName evidence="1">Uncharacterized protein</fullName>
    </submittedName>
</protein>
<accession>A0ABR4XNW8</accession>
<gene>
    <name evidence="1" type="ORF">Q757_09080</name>
</gene>
<sequence length="96" mass="10034">MFASNTGMNIIGDTPNADEAALPLTPSVLAQIGRGITEASGIGNPNISVNVYPTNDMTEDGINKMSSKIVDAIQKNLFLRNKISNTVGTTLAKGVN</sequence>
<dbReference type="EMBL" id="AXCV01000537">
    <property type="protein sequence ID" value="KGO22445.1"/>
    <property type="molecule type" value="Genomic_DNA"/>
</dbReference>
<dbReference type="Proteomes" id="UP000030023">
    <property type="component" value="Unassembled WGS sequence"/>
</dbReference>
<proteinExistence type="predicted"/>
<keyword evidence="2" id="KW-1185">Reference proteome</keyword>
<organism evidence="1 2">
    <name type="scientific">Oenococcus alcoholitolerans</name>
    <dbReference type="NCBI Taxonomy" id="931074"/>
    <lineage>
        <taxon>Bacteria</taxon>
        <taxon>Bacillati</taxon>
        <taxon>Bacillota</taxon>
        <taxon>Bacilli</taxon>
        <taxon>Lactobacillales</taxon>
        <taxon>Lactobacillaceae</taxon>
        <taxon>Oenococcus</taxon>
    </lineage>
</organism>
<comment type="caution">
    <text evidence="1">The sequence shown here is derived from an EMBL/GenBank/DDBJ whole genome shotgun (WGS) entry which is preliminary data.</text>
</comment>